<dbReference type="PANTHER" id="PTHR33675:SF1">
    <property type="entry name" value="HOLOCARBOXYLASE SYNTHETASE"/>
    <property type="match status" value="1"/>
</dbReference>
<protein>
    <submittedName>
        <fullName evidence="1">Elongation factor G 1</fullName>
    </submittedName>
</protein>
<dbReference type="GO" id="GO:0003746">
    <property type="term" value="F:translation elongation factor activity"/>
    <property type="evidence" value="ECO:0007669"/>
    <property type="project" value="UniProtKB-KW"/>
</dbReference>
<sequence length="212" mass="23106">MAKRKKPQESVLEELDRTVFQNFTAAANSISQLYTSAEVQRRITFHAGEQHGLEKLRDWILAKQQEGSRVTEAEIVSYLQHELGYAAGDAHMPPTSDSDQTSSPNVQMLTAAPSVQNLQILHGARQANTFGFPGAPATPAGESTSLHMVHGGPWSDDGLQVSQVSQIGSSQVLTGNFLPHAFAQLDHVNQEVELCDSHDSAMDMHIEGHPNQ</sequence>
<keyword evidence="1" id="KW-0251">Elongation factor</keyword>
<evidence type="ECO:0000313" key="1">
    <source>
        <dbReference type="EMBL" id="JAT54928.1"/>
    </source>
</evidence>
<dbReference type="PANTHER" id="PTHR33675">
    <property type="entry name" value="NUCLEAR RECEPTOR FAMILY 2 GROUP C PROTEIN"/>
    <property type="match status" value="1"/>
</dbReference>
<organism evidence="1">
    <name type="scientific">Anthurium amnicola</name>
    <dbReference type="NCBI Taxonomy" id="1678845"/>
    <lineage>
        <taxon>Eukaryota</taxon>
        <taxon>Viridiplantae</taxon>
        <taxon>Streptophyta</taxon>
        <taxon>Embryophyta</taxon>
        <taxon>Tracheophyta</taxon>
        <taxon>Spermatophyta</taxon>
        <taxon>Magnoliopsida</taxon>
        <taxon>Liliopsida</taxon>
        <taxon>Araceae</taxon>
        <taxon>Pothoideae</taxon>
        <taxon>Potheae</taxon>
        <taxon>Anthurium</taxon>
    </lineage>
</organism>
<dbReference type="EMBL" id="GDJX01013008">
    <property type="protein sequence ID" value="JAT54928.1"/>
    <property type="molecule type" value="Transcribed_RNA"/>
</dbReference>
<proteinExistence type="predicted"/>
<name>A0A1D1YJV3_9ARAE</name>
<reference evidence="1" key="1">
    <citation type="submission" date="2015-07" db="EMBL/GenBank/DDBJ databases">
        <title>Transcriptome Assembly of Anthurium amnicola.</title>
        <authorList>
            <person name="Suzuki J."/>
        </authorList>
    </citation>
    <scope>NUCLEOTIDE SEQUENCE</scope>
</reference>
<gene>
    <name evidence="1" type="primary">fusA1_1</name>
    <name evidence="1" type="ORF">g.26958</name>
</gene>
<keyword evidence="1" id="KW-0648">Protein biosynthesis</keyword>
<accession>A0A1D1YJV3</accession>
<dbReference type="AlphaFoldDB" id="A0A1D1YJV3"/>